<dbReference type="InterPro" id="IPR001693">
    <property type="entry name" value="Calcitonin_peptide-like"/>
</dbReference>
<keyword evidence="5" id="KW-0165">Cleavage on pair of basic residues</keyword>
<dbReference type="InterPro" id="IPR021116">
    <property type="entry name" value="Calcitonin/adrenomedullin"/>
</dbReference>
<dbReference type="GO" id="GO:0005615">
    <property type="term" value="C:extracellular space"/>
    <property type="evidence" value="ECO:0007669"/>
    <property type="project" value="TreeGrafter"/>
</dbReference>
<dbReference type="GO" id="GO:0031716">
    <property type="term" value="F:calcitonin receptor binding"/>
    <property type="evidence" value="ECO:0007669"/>
    <property type="project" value="TreeGrafter"/>
</dbReference>
<comment type="similarity">
    <text evidence="3">Belongs to the calcitonin family.</text>
</comment>
<feature type="domain" description="Calcitonin peptide-like" evidence="10">
    <location>
        <begin position="79"/>
        <end position="121"/>
    </location>
</feature>
<feature type="chain" id="PRO_5002928937" evidence="9">
    <location>
        <begin position="26"/>
        <end position="126"/>
    </location>
</feature>
<dbReference type="AlphaFoldDB" id="C3KIG7"/>
<evidence type="ECO:0000256" key="5">
    <source>
        <dbReference type="ARBA" id="ARBA00022685"/>
    </source>
</evidence>
<keyword evidence="4" id="KW-0964">Secreted</keyword>
<dbReference type="InterPro" id="IPR021117">
    <property type="entry name" value="Calcitonin-like"/>
</dbReference>
<proteinExistence type="evidence at transcript level"/>
<protein>
    <submittedName>
        <fullName evidence="11">Calcitonin gene-related peptide</fullName>
    </submittedName>
</protein>
<keyword evidence="7 8" id="KW-1015">Disulfide bond</keyword>
<evidence type="ECO:0000256" key="7">
    <source>
        <dbReference type="ARBA" id="ARBA00023157"/>
    </source>
</evidence>
<gene>
    <name evidence="11" type="primary">CALCA</name>
</gene>
<evidence type="ECO:0000256" key="6">
    <source>
        <dbReference type="ARBA" id="ARBA00022729"/>
    </source>
</evidence>
<evidence type="ECO:0000256" key="8">
    <source>
        <dbReference type="PIRSR" id="PIRSR621116-50"/>
    </source>
</evidence>
<dbReference type="PRINTS" id="PR00817">
    <property type="entry name" value="CALCITONINB"/>
</dbReference>
<reference evidence="11" key="1">
    <citation type="submission" date="2009-05" db="EMBL/GenBank/DDBJ databases">
        <title>Anoplopoma fimbria ESTs and full-length cDNAs.</title>
        <authorList>
            <person name="Messmer A."/>
            <person name="Rondeau E."/>
            <person name="Sanderson D."/>
            <person name="Cooper G."/>
            <person name="Leong J."/>
            <person name="Koop B.F."/>
        </authorList>
    </citation>
    <scope>NUCLEOTIDE SEQUENCE</scope>
    <source>
        <tissue evidence="11">Brain</tissue>
    </source>
</reference>
<dbReference type="EMBL" id="BT082732">
    <property type="protein sequence ID" value="ACQ58439.1"/>
    <property type="molecule type" value="mRNA"/>
</dbReference>
<dbReference type="PROSITE" id="PS51257">
    <property type="entry name" value="PROKAR_LIPOPROTEIN"/>
    <property type="match status" value="1"/>
</dbReference>
<sequence>MIMLKLWSLLLAYALISCQMYVSQAAPSRTSKESMSDVVTLSSDDAERLLRAFKEFMQITSDEQDHQPGDGNSNAAVQKRGCNTATCVTHCLADYLNRTGGLGHSNFVPTNVGALAFGRRKRRGPV</sequence>
<comment type="function">
    <text evidence="1">Causes a rapid but short-lived drop in the level of calcium and phosphate in blood by promoting the incorporation of those ions in the bones.</text>
</comment>
<evidence type="ECO:0000256" key="4">
    <source>
        <dbReference type="ARBA" id="ARBA00022525"/>
    </source>
</evidence>
<evidence type="ECO:0000256" key="3">
    <source>
        <dbReference type="ARBA" id="ARBA00009222"/>
    </source>
</evidence>
<dbReference type="PANTHER" id="PTHR10505">
    <property type="entry name" value="CALCITONIN-RELATED"/>
    <property type="match status" value="1"/>
</dbReference>
<comment type="subcellular location">
    <subcellularLocation>
        <location evidence="2">Secreted</location>
    </subcellularLocation>
</comment>
<dbReference type="PROSITE" id="PS00258">
    <property type="entry name" value="CALCITONIN"/>
    <property type="match status" value="1"/>
</dbReference>
<accession>C3KIG7</accession>
<organism evidence="11">
    <name type="scientific">Anoplopoma fimbria</name>
    <name type="common">Sablefish</name>
    <dbReference type="NCBI Taxonomy" id="229290"/>
    <lineage>
        <taxon>Eukaryota</taxon>
        <taxon>Metazoa</taxon>
        <taxon>Chordata</taxon>
        <taxon>Craniata</taxon>
        <taxon>Vertebrata</taxon>
        <taxon>Euteleostomi</taxon>
        <taxon>Actinopterygii</taxon>
        <taxon>Neopterygii</taxon>
        <taxon>Teleostei</taxon>
        <taxon>Neoteleostei</taxon>
        <taxon>Acanthomorphata</taxon>
        <taxon>Eupercaria</taxon>
        <taxon>Perciformes</taxon>
        <taxon>Cottioidei</taxon>
        <taxon>Anoplopomatales</taxon>
        <taxon>Anoplopomatidae</taxon>
        <taxon>Anoplopoma</taxon>
    </lineage>
</organism>
<evidence type="ECO:0000313" key="11">
    <source>
        <dbReference type="EMBL" id="ACQ58439.1"/>
    </source>
</evidence>
<evidence type="ECO:0000256" key="1">
    <source>
        <dbReference type="ARBA" id="ARBA00003306"/>
    </source>
</evidence>
<evidence type="ECO:0000256" key="9">
    <source>
        <dbReference type="SAM" id="SignalP"/>
    </source>
</evidence>
<keyword evidence="6 9" id="KW-0732">Signal</keyword>
<feature type="signal peptide" evidence="9">
    <location>
        <begin position="1"/>
        <end position="25"/>
    </location>
</feature>
<dbReference type="GO" id="GO:0005179">
    <property type="term" value="F:hormone activity"/>
    <property type="evidence" value="ECO:0007669"/>
    <property type="project" value="InterPro"/>
</dbReference>
<dbReference type="Gene3D" id="6.10.250.2190">
    <property type="match status" value="1"/>
</dbReference>
<dbReference type="InterPro" id="IPR018360">
    <property type="entry name" value="Calcitonin_CS"/>
</dbReference>
<dbReference type="Pfam" id="PF00214">
    <property type="entry name" value="Calc_CGRP_IAPP"/>
    <property type="match status" value="1"/>
</dbReference>
<evidence type="ECO:0000256" key="2">
    <source>
        <dbReference type="ARBA" id="ARBA00004613"/>
    </source>
</evidence>
<dbReference type="GO" id="GO:0051480">
    <property type="term" value="P:regulation of cytosolic calcium ion concentration"/>
    <property type="evidence" value="ECO:0007669"/>
    <property type="project" value="TreeGrafter"/>
</dbReference>
<name>C3KIG7_ANOFI</name>
<dbReference type="InterPro" id="IPR015476">
    <property type="entry name" value="Calcitonin_gene-rel_peptide"/>
</dbReference>
<dbReference type="PANTHER" id="PTHR10505:SF16">
    <property type="entry name" value="CALCITONIN"/>
    <property type="match status" value="1"/>
</dbReference>
<feature type="disulfide bond" evidence="8">
    <location>
        <begin position="82"/>
        <end position="87"/>
    </location>
</feature>
<dbReference type="SMART" id="SM00113">
    <property type="entry name" value="CALCITONIN"/>
    <property type="match status" value="1"/>
</dbReference>
<dbReference type="GO" id="GO:0007189">
    <property type="term" value="P:adenylate cyclase-activating G protein-coupled receptor signaling pathway"/>
    <property type="evidence" value="ECO:0007669"/>
    <property type="project" value="TreeGrafter"/>
</dbReference>
<evidence type="ECO:0000259" key="10">
    <source>
        <dbReference type="SMART" id="SM00113"/>
    </source>
</evidence>